<sequence length="222" mass="25155">MTGQQRNILAAMGVDVWIPRAMLCQKKPPVCSWRDQIPPEDHVAVAVVNQQVLDASQAKPELIKHIEPIAQLKDRQPTSAVVEIAQSTLETPASILPKDQTVVVMQQAFTLEAYCLDQVIIVVESSQLSKQQRQLWTNIQSSVSGYYHELKWPLPLENFRDGRGVHAYIQGFLDALALDKRILILGQLDFISHAQSMQLASLQEMIDQPLLKRRLWQLMLTQ</sequence>
<name>A0AA46NDZ4_9GAMM</name>
<dbReference type="EMBL" id="CP089051">
    <property type="protein sequence ID" value="UYF70597.1"/>
    <property type="molecule type" value="Genomic_DNA"/>
</dbReference>
<proteinExistence type="predicted"/>
<dbReference type="Proteomes" id="UP001164064">
    <property type="component" value="Chromosome"/>
</dbReference>
<dbReference type="RefSeq" id="WP_263512099.1">
    <property type="nucleotide sequence ID" value="NZ_CP089051.1"/>
</dbReference>
<organism evidence="1 2">
    <name type="scientific">Acinetobacter ursingii</name>
    <dbReference type="NCBI Taxonomy" id="108980"/>
    <lineage>
        <taxon>Bacteria</taxon>
        <taxon>Pseudomonadati</taxon>
        <taxon>Pseudomonadota</taxon>
        <taxon>Gammaproteobacteria</taxon>
        <taxon>Moraxellales</taxon>
        <taxon>Moraxellaceae</taxon>
        <taxon>Acinetobacter</taxon>
    </lineage>
</organism>
<protein>
    <submittedName>
        <fullName evidence="1">Uncharacterized protein</fullName>
    </submittedName>
</protein>
<dbReference type="AlphaFoldDB" id="A0AA46NDZ4"/>
<reference evidence="1" key="1">
    <citation type="journal article" date="2022" name="J Glob Antimicrob Resist">
        <title>Comparative analysis of IMP-4- and OXA-58-containing plasmids of three carbapenemase-producing Acinetobacter ursingii strains in the Netherlands.</title>
        <authorList>
            <person name="Hendrickx A.P.A."/>
            <person name="Schade R.P."/>
            <person name="Landman F."/>
            <person name="Bosch T."/>
            <person name="Schouls L.M."/>
            <person name="van Dijk K."/>
        </authorList>
    </citation>
    <scope>NUCLEOTIDE SEQUENCE</scope>
    <source>
        <strain evidence="1">RIVM_C010559</strain>
    </source>
</reference>
<accession>A0AA46NDZ4</accession>
<evidence type="ECO:0000313" key="2">
    <source>
        <dbReference type="Proteomes" id="UP001164064"/>
    </source>
</evidence>
<evidence type="ECO:0000313" key="1">
    <source>
        <dbReference type="EMBL" id="UYF70597.1"/>
    </source>
</evidence>
<gene>
    <name evidence="1" type="ORF">LSO60_09860</name>
</gene>